<keyword evidence="2" id="KW-1185">Reference proteome</keyword>
<protein>
    <submittedName>
        <fullName evidence="1">Uncharacterized protein</fullName>
    </submittedName>
</protein>
<evidence type="ECO:0000313" key="1">
    <source>
        <dbReference type="EMBL" id="NYJ05889.1"/>
    </source>
</evidence>
<gene>
    <name evidence="1" type="ORF">GGQ55_002167</name>
</gene>
<reference evidence="1 2" key="1">
    <citation type="submission" date="2020-07" db="EMBL/GenBank/DDBJ databases">
        <title>Sequencing the genomes of 1000 actinobacteria strains.</title>
        <authorList>
            <person name="Klenk H.-P."/>
        </authorList>
    </citation>
    <scope>NUCLEOTIDE SEQUENCE [LARGE SCALE GENOMIC DNA]</scope>
    <source>
        <strain evidence="1 2">DSM 104001</strain>
    </source>
</reference>
<comment type="caution">
    <text evidence="1">The sequence shown here is derived from an EMBL/GenBank/DDBJ whole genome shotgun (WGS) entry which is preliminary data.</text>
</comment>
<proteinExistence type="predicted"/>
<accession>A0A853CFW6</accession>
<dbReference type="AlphaFoldDB" id="A0A853CFW6"/>
<evidence type="ECO:0000313" key="2">
    <source>
        <dbReference type="Proteomes" id="UP000541969"/>
    </source>
</evidence>
<name>A0A853CFW6_9ACTN</name>
<dbReference type="EMBL" id="JACBZT010000001">
    <property type="protein sequence ID" value="NYJ05889.1"/>
    <property type="molecule type" value="Genomic_DNA"/>
</dbReference>
<dbReference type="Proteomes" id="UP000541969">
    <property type="component" value="Unassembled WGS sequence"/>
</dbReference>
<dbReference type="RefSeq" id="WP_179716617.1">
    <property type="nucleotide sequence ID" value="NZ_JACBZT010000001.1"/>
</dbReference>
<sequence length="108" mass="11786">MTTVDSSRFEAISDVAGQLVARGVRRSEHAHRQIWVAAGLPDGRPYTGWRAEKKNAAVLARLDDAARGTAMLSDEPGRSREYYDRLLAAGDLLHGATSALEDLLGRRP</sequence>
<organism evidence="1 2">
    <name type="scientific">Petropleomorpha daqingensis</name>
    <dbReference type="NCBI Taxonomy" id="2026353"/>
    <lineage>
        <taxon>Bacteria</taxon>
        <taxon>Bacillati</taxon>
        <taxon>Actinomycetota</taxon>
        <taxon>Actinomycetes</taxon>
        <taxon>Geodermatophilales</taxon>
        <taxon>Geodermatophilaceae</taxon>
        <taxon>Petropleomorpha</taxon>
    </lineage>
</organism>